<evidence type="ECO:0000313" key="4">
    <source>
        <dbReference type="EMBL" id="ALO47219.1"/>
    </source>
</evidence>
<reference evidence="4 5" key="1">
    <citation type="submission" date="2015-11" db="EMBL/GenBank/DDBJ databases">
        <authorList>
            <person name="Zhang Y."/>
            <person name="Guo Z."/>
        </authorList>
    </citation>
    <scope>NUCLEOTIDE SEQUENCE [LARGE SCALE GENOMIC DNA]</scope>
    <source>
        <strain evidence="4 5">KCTC 32221</strain>
    </source>
</reference>
<dbReference type="GO" id="GO:0015562">
    <property type="term" value="F:efflux transmembrane transporter activity"/>
    <property type="evidence" value="ECO:0007669"/>
    <property type="project" value="TreeGrafter"/>
</dbReference>
<protein>
    <submittedName>
        <fullName evidence="4">Efflux transporter, RND family, MFP subunit</fullName>
    </submittedName>
</protein>
<dbReference type="NCBIfam" id="TIGR01730">
    <property type="entry name" value="RND_mfp"/>
    <property type="match status" value="1"/>
</dbReference>
<keyword evidence="5" id="KW-1185">Reference proteome</keyword>
<dbReference type="PANTHER" id="PTHR30469">
    <property type="entry name" value="MULTIDRUG RESISTANCE PROTEIN MDTA"/>
    <property type="match status" value="1"/>
</dbReference>
<dbReference type="Gene3D" id="2.40.50.100">
    <property type="match status" value="1"/>
</dbReference>
<dbReference type="Gene3D" id="2.40.30.170">
    <property type="match status" value="1"/>
</dbReference>
<evidence type="ECO:0000313" key="5">
    <source>
        <dbReference type="Proteomes" id="UP000065641"/>
    </source>
</evidence>
<proteinExistence type="inferred from homology"/>
<evidence type="ECO:0000256" key="2">
    <source>
        <dbReference type="SAM" id="Coils"/>
    </source>
</evidence>
<dbReference type="EMBL" id="CP013189">
    <property type="protein sequence ID" value="ALO47219.1"/>
    <property type="molecule type" value="Genomic_DNA"/>
</dbReference>
<dbReference type="Gene3D" id="1.10.287.470">
    <property type="entry name" value="Helix hairpin bin"/>
    <property type="match status" value="1"/>
</dbReference>
<dbReference type="RefSeq" id="WP_058022630.1">
    <property type="nucleotide sequence ID" value="NZ_CP013189.1"/>
</dbReference>
<evidence type="ECO:0000256" key="1">
    <source>
        <dbReference type="ARBA" id="ARBA00009477"/>
    </source>
</evidence>
<dbReference type="InterPro" id="IPR006143">
    <property type="entry name" value="RND_pump_MFP"/>
</dbReference>
<feature type="coiled-coil region" evidence="2">
    <location>
        <begin position="107"/>
        <end position="134"/>
    </location>
</feature>
<gene>
    <name evidence="4" type="ORF">PS2015_2587</name>
</gene>
<dbReference type="Gene3D" id="2.40.420.20">
    <property type="match status" value="1"/>
</dbReference>
<dbReference type="AlphaFoldDB" id="A0A0S2KGH2"/>
<name>A0A0S2KGH2_9GAMM</name>
<feature type="domain" description="YknX-like C-terminal permuted SH3-like" evidence="3">
    <location>
        <begin position="316"/>
        <end position="383"/>
    </location>
</feature>
<dbReference type="Pfam" id="PF25989">
    <property type="entry name" value="YknX_C"/>
    <property type="match status" value="1"/>
</dbReference>
<dbReference type="SUPFAM" id="SSF111369">
    <property type="entry name" value="HlyD-like secretion proteins"/>
    <property type="match status" value="1"/>
</dbReference>
<dbReference type="PANTHER" id="PTHR30469:SF15">
    <property type="entry name" value="HLYD FAMILY OF SECRETION PROTEINS"/>
    <property type="match status" value="1"/>
</dbReference>
<sequence>MTKWIVAAVGLLALLLFSLSGEETVRVQTRVAENGPLTVTVQEQGRTRARLPFTVSAPVNAHMRRTTWLEGQRVEAGQALATLALLTEDTRTEASYQANLAAAIARRNAAAASLAEAESSLERAEREAQRRERLFLDRMIGEEERDAYLQVQEAARSRLLSAQSALRAAEADETSARARLMGTETDSSDSSAIVVTAPASGTIQQIYERGDRVVTAGTPLFQISNDDALELVVDLLTQDAVRVTPGASIQVSGWGGEQVLSAVVDYVEPLAFTKYSALGVEEQRVNVIASLVEDNHPLGAGYRIEAAIVVWQHDNVLKVPTSALFRRDGRWHVFAVMNDTAVLREVAVGERSRDDAQVLDGLSAGDEVIIFPSDLVQDGVAIQRL</sequence>
<dbReference type="OrthoDB" id="9791520at2"/>
<organism evidence="4 5">
    <name type="scientific">Pseudohongiella spirulinae</name>
    <dbReference type="NCBI Taxonomy" id="1249552"/>
    <lineage>
        <taxon>Bacteria</taxon>
        <taxon>Pseudomonadati</taxon>
        <taxon>Pseudomonadota</taxon>
        <taxon>Gammaproteobacteria</taxon>
        <taxon>Pseudomonadales</taxon>
        <taxon>Pseudohongiellaceae</taxon>
        <taxon>Pseudohongiella</taxon>
    </lineage>
</organism>
<dbReference type="InterPro" id="IPR058637">
    <property type="entry name" value="YknX-like_C"/>
</dbReference>
<accession>A0A0S2KGH2</accession>
<dbReference type="GO" id="GO:1990281">
    <property type="term" value="C:efflux pump complex"/>
    <property type="evidence" value="ECO:0007669"/>
    <property type="project" value="TreeGrafter"/>
</dbReference>
<keyword evidence="2" id="KW-0175">Coiled coil</keyword>
<evidence type="ECO:0000259" key="3">
    <source>
        <dbReference type="Pfam" id="PF25989"/>
    </source>
</evidence>
<dbReference type="PATRIC" id="fig|1249552.3.peg.2604"/>
<dbReference type="KEGG" id="pspi:PS2015_2587"/>
<dbReference type="STRING" id="1249552.PS2015_2587"/>
<comment type="similarity">
    <text evidence="1">Belongs to the membrane fusion protein (MFP) (TC 8.A.1) family.</text>
</comment>
<dbReference type="Proteomes" id="UP000065641">
    <property type="component" value="Chromosome"/>
</dbReference>